<protein>
    <recommendedName>
        <fullName evidence="1">DUF2382 domain-containing protein</fullName>
    </recommendedName>
</protein>
<dbReference type="Proteomes" id="UP000256541">
    <property type="component" value="Unassembled WGS sequence"/>
</dbReference>
<dbReference type="Pfam" id="PF09557">
    <property type="entry name" value="DUF2382"/>
    <property type="match status" value="1"/>
</dbReference>
<name>A0A3E0W4H5_9MICO</name>
<comment type="caution">
    <text evidence="2">The sequence shown here is derived from an EMBL/GenBank/DDBJ whole genome shotgun (WGS) entry which is preliminary data.</text>
</comment>
<dbReference type="AlphaFoldDB" id="A0A3E0W4H5"/>
<gene>
    <name evidence="2" type="ORF">B7R22_02240</name>
</gene>
<sequence length="146" mass="16342">MFDNETADTRDRATAPSQDLPEIIRSEEVLHVSTRTVPVNRVTMKKVIVTETQTFTVQVRREEVRLITEPLTEESALPPGTDTSVDVPDITMVLHEESVVISTEVVPVERVRLVRHRVVDSETVTADVRTEKIALDTTGSATHRDV</sequence>
<organism evidence="2 3">
    <name type="scientific">Subtercola boreus</name>
    <dbReference type="NCBI Taxonomy" id="120213"/>
    <lineage>
        <taxon>Bacteria</taxon>
        <taxon>Bacillati</taxon>
        <taxon>Actinomycetota</taxon>
        <taxon>Actinomycetes</taxon>
        <taxon>Micrococcales</taxon>
        <taxon>Microbacteriaceae</taxon>
        <taxon>Subtercola</taxon>
    </lineage>
</organism>
<dbReference type="RefSeq" id="WP_116410202.1">
    <property type="nucleotide sequence ID" value="NZ_NBXB01000009.1"/>
</dbReference>
<evidence type="ECO:0000259" key="1">
    <source>
        <dbReference type="Pfam" id="PF09557"/>
    </source>
</evidence>
<dbReference type="PANTHER" id="PTHR38463">
    <property type="entry name" value="STRESS RESPONSE PROTEIN YSNF"/>
    <property type="match status" value="1"/>
</dbReference>
<feature type="domain" description="DUF2382" evidence="1">
    <location>
        <begin position="25"/>
        <end position="133"/>
    </location>
</feature>
<dbReference type="PANTHER" id="PTHR38463:SF1">
    <property type="entry name" value="STRESS RESPONSE PROTEIN YSNF"/>
    <property type="match status" value="1"/>
</dbReference>
<dbReference type="InterPro" id="IPR052967">
    <property type="entry name" value="Stress_Response_Assoc"/>
</dbReference>
<accession>A0A3E0W4H5</accession>
<dbReference type="InterPro" id="IPR019060">
    <property type="entry name" value="DUF2382"/>
</dbReference>
<proteinExistence type="predicted"/>
<reference evidence="2 3" key="1">
    <citation type="submission" date="2017-04" db="EMBL/GenBank/DDBJ databases">
        <title>Comparative genome analysis of Subtercola boreus.</title>
        <authorList>
            <person name="Cho Y.-J."/>
            <person name="Cho A."/>
            <person name="Kim O.-S."/>
            <person name="Lee J.-I."/>
        </authorList>
    </citation>
    <scope>NUCLEOTIDE SEQUENCE [LARGE SCALE GENOMIC DNA]</scope>
    <source>
        <strain evidence="2 3">P27479</strain>
    </source>
</reference>
<evidence type="ECO:0000313" key="2">
    <source>
        <dbReference type="EMBL" id="RFA16890.1"/>
    </source>
</evidence>
<evidence type="ECO:0000313" key="3">
    <source>
        <dbReference type="Proteomes" id="UP000256541"/>
    </source>
</evidence>
<dbReference type="EMBL" id="NBXB01000009">
    <property type="protein sequence ID" value="RFA16890.1"/>
    <property type="molecule type" value="Genomic_DNA"/>
</dbReference>